<keyword evidence="3" id="KW-1185">Reference proteome</keyword>
<sequence length="269" mass="29044">MHQVRRPALCRHPRMPTMAGAAESCTIMASSTTILSRRAVAAAGQLKVTLHMEVEGRMEVEAALQLFGPSLSRNDLSYTNDAAPTEEDQEPDDDLHIEGWEDLETQASAQDFITADDNVETCGLRSVEELVDEAESDSDGEDADVCDVLPSALENHHALDILRRTVSAGSDVAEKRDSIEIQEKRFRMRKAAHPDVKSALLTWLQDTHAHGIPVNGLLLSSRTEQLAVALGQGDVSFSEEMSLASPIDDAQAADDDDVGKGQDAATVAA</sequence>
<gene>
    <name evidence="2" type="ORF">HPB52_005792</name>
</gene>
<dbReference type="Proteomes" id="UP000821837">
    <property type="component" value="Unassembled WGS sequence"/>
</dbReference>
<name>A0A9D4PUQ1_RHISA</name>
<proteinExistence type="predicted"/>
<evidence type="ECO:0000313" key="2">
    <source>
        <dbReference type="EMBL" id="KAH7956056.1"/>
    </source>
</evidence>
<evidence type="ECO:0000313" key="3">
    <source>
        <dbReference type="Proteomes" id="UP000821837"/>
    </source>
</evidence>
<evidence type="ECO:0000256" key="1">
    <source>
        <dbReference type="SAM" id="MobiDB-lite"/>
    </source>
</evidence>
<accession>A0A9D4PUQ1</accession>
<protein>
    <submittedName>
        <fullName evidence="2">Uncharacterized protein</fullName>
    </submittedName>
</protein>
<feature type="region of interest" description="Disordered" evidence="1">
    <location>
        <begin position="240"/>
        <end position="269"/>
    </location>
</feature>
<reference evidence="2" key="1">
    <citation type="journal article" date="2020" name="Cell">
        <title>Large-Scale Comparative Analyses of Tick Genomes Elucidate Their Genetic Diversity and Vector Capacities.</title>
        <authorList>
            <consortium name="Tick Genome and Microbiome Consortium (TIGMIC)"/>
            <person name="Jia N."/>
            <person name="Wang J."/>
            <person name="Shi W."/>
            <person name="Du L."/>
            <person name="Sun Y."/>
            <person name="Zhan W."/>
            <person name="Jiang J.F."/>
            <person name="Wang Q."/>
            <person name="Zhang B."/>
            <person name="Ji P."/>
            <person name="Bell-Sakyi L."/>
            <person name="Cui X.M."/>
            <person name="Yuan T.T."/>
            <person name="Jiang B.G."/>
            <person name="Yang W.F."/>
            <person name="Lam T.T."/>
            <person name="Chang Q.C."/>
            <person name="Ding S.J."/>
            <person name="Wang X.J."/>
            <person name="Zhu J.G."/>
            <person name="Ruan X.D."/>
            <person name="Zhao L."/>
            <person name="Wei J.T."/>
            <person name="Ye R.Z."/>
            <person name="Que T.C."/>
            <person name="Du C.H."/>
            <person name="Zhou Y.H."/>
            <person name="Cheng J.X."/>
            <person name="Dai P.F."/>
            <person name="Guo W.B."/>
            <person name="Han X.H."/>
            <person name="Huang E.J."/>
            <person name="Li L.F."/>
            <person name="Wei W."/>
            <person name="Gao Y.C."/>
            <person name="Liu J.Z."/>
            <person name="Shao H.Z."/>
            <person name="Wang X."/>
            <person name="Wang C.C."/>
            <person name="Yang T.C."/>
            <person name="Huo Q.B."/>
            <person name="Li W."/>
            <person name="Chen H.Y."/>
            <person name="Chen S.E."/>
            <person name="Zhou L.G."/>
            <person name="Ni X.B."/>
            <person name="Tian J.H."/>
            <person name="Sheng Y."/>
            <person name="Liu T."/>
            <person name="Pan Y.S."/>
            <person name="Xia L.Y."/>
            <person name="Li J."/>
            <person name="Zhao F."/>
            <person name="Cao W.C."/>
        </authorList>
    </citation>
    <scope>NUCLEOTIDE SEQUENCE</scope>
    <source>
        <strain evidence="2">Rsan-2018</strain>
    </source>
</reference>
<dbReference type="EMBL" id="JABSTV010001250">
    <property type="protein sequence ID" value="KAH7956056.1"/>
    <property type="molecule type" value="Genomic_DNA"/>
</dbReference>
<reference evidence="2" key="2">
    <citation type="submission" date="2021-09" db="EMBL/GenBank/DDBJ databases">
        <authorList>
            <person name="Jia N."/>
            <person name="Wang J."/>
            <person name="Shi W."/>
            <person name="Du L."/>
            <person name="Sun Y."/>
            <person name="Zhan W."/>
            <person name="Jiang J."/>
            <person name="Wang Q."/>
            <person name="Zhang B."/>
            <person name="Ji P."/>
            <person name="Sakyi L.B."/>
            <person name="Cui X."/>
            <person name="Yuan T."/>
            <person name="Jiang B."/>
            <person name="Yang W."/>
            <person name="Lam T.T.-Y."/>
            <person name="Chang Q."/>
            <person name="Ding S."/>
            <person name="Wang X."/>
            <person name="Zhu J."/>
            <person name="Ruan X."/>
            <person name="Zhao L."/>
            <person name="Wei J."/>
            <person name="Que T."/>
            <person name="Du C."/>
            <person name="Cheng J."/>
            <person name="Dai P."/>
            <person name="Han X."/>
            <person name="Huang E."/>
            <person name="Gao Y."/>
            <person name="Liu J."/>
            <person name="Shao H."/>
            <person name="Ye R."/>
            <person name="Li L."/>
            <person name="Wei W."/>
            <person name="Wang X."/>
            <person name="Wang C."/>
            <person name="Huo Q."/>
            <person name="Li W."/>
            <person name="Guo W."/>
            <person name="Chen H."/>
            <person name="Chen S."/>
            <person name="Zhou L."/>
            <person name="Zhou L."/>
            <person name="Ni X."/>
            <person name="Tian J."/>
            <person name="Zhou Y."/>
            <person name="Sheng Y."/>
            <person name="Liu T."/>
            <person name="Pan Y."/>
            <person name="Xia L."/>
            <person name="Li J."/>
            <person name="Zhao F."/>
            <person name="Cao W."/>
        </authorList>
    </citation>
    <scope>NUCLEOTIDE SEQUENCE</scope>
    <source>
        <strain evidence="2">Rsan-2018</strain>
        <tissue evidence="2">Larvae</tissue>
    </source>
</reference>
<comment type="caution">
    <text evidence="2">The sequence shown here is derived from an EMBL/GenBank/DDBJ whole genome shotgun (WGS) entry which is preliminary data.</text>
</comment>
<organism evidence="2 3">
    <name type="scientific">Rhipicephalus sanguineus</name>
    <name type="common">Brown dog tick</name>
    <name type="synonym">Ixodes sanguineus</name>
    <dbReference type="NCBI Taxonomy" id="34632"/>
    <lineage>
        <taxon>Eukaryota</taxon>
        <taxon>Metazoa</taxon>
        <taxon>Ecdysozoa</taxon>
        <taxon>Arthropoda</taxon>
        <taxon>Chelicerata</taxon>
        <taxon>Arachnida</taxon>
        <taxon>Acari</taxon>
        <taxon>Parasitiformes</taxon>
        <taxon>Ixodida</taxon>
        <taxon>Ixodoidea</taxon>
        <taxon>Ixodidae</taxon>
        <taxon>Rhipicephalinae</taxon>
        <taxon>Rhipicephalus</taxon>
        <taxon>Rhipicephalus</taxon>
    </lineage>
</organism>
<dbReference type="AlphaFoldDB" id="A0A9D4PUQ1"/>